<reference evidence="1 2" key="3">
    <citation type="journal article" date="2015" name="Genome Announc.">
        <title>Draft Genome Sequence of the Archiascomycetous Yeast Saitoella complicata.</title>
        <authorList>
            <person name="Yamauchi K."/>
            <person name="Kondo S."/>
            <person name="Hamamoto M."/>
            <person name="Takahashi Y."/>
            <person name="Ogura Y."/>
            <person name="Hayashi T."/>
            <person name="Nishida H."/>
        </authorList>
    </citation>
    <scope>NUCLEOTIDE SEQUENCE [LARGE SCALE GENOMIC DNA]</scope>
    <source>
        <strain evidence="1 2">NRRL Y-17804</strain>
    </source>
</reference>
<name>A0A0E9N9W6_SAICN</name>
<reference evidence="1 2" key="2">
    <citation type="journal article" date="2014" name="J. Gen. Appl. Microbiol.">
        <title>The early diverging ascomycetous budding yeast Saitoella complicata has three histone deacetylases belonging to the Clr6, Hos2, and Rpd3 lineages.</title>
        <authorList>
            <person name="Nishida H."/>
            <person name="Matsumoto T."/>
            <person name="Kondo S."/>
            <person name="Hamamoto M."/>
            <person name="Yoshikawa H."/>
        </authorList>
    </citation>
    <scope>NUCLEOTIDE SEQUENCE [LARGE SCALE GENOMIC DNA]</scope>
    <source>
        <strain evidence="1 2">NRRL Y-17804</strain>
    </source>
</reference>
<keyword evidence="2" id="KW-1185">Reference proteome</keyword>
<dbReference type="AlphaFoldDB" id="A0A0E9N9W6"/>
<dbReference type="Proteomes" id="UP000033140">
    <property type="component" value="Unassembled WGS sequence"/>
</dbReference>
<sequence>MITLSVSWAVTTPGGTMRINAAGTYPKDQGAAINKLLACFPEDSFSFTDSDDEHLGPKLFKMSFSINAFVQKVLKECVVVWRQKHQVVPSRSLVPVMDKERMYIVGCLSRLSKNERFSEWVRQ</sequence>
<comment type="caution">
    <text evidence="1">The sequence shown here is derived from an EMBL/GenBank/DDBJ whole genome shotgun (WGS) entry which is preliminary data.</text>
</comment>
<evidence type="ECO:0000313" key="1">
    <source>
        <dbReference type="EMBL" id="GAO46619.1"/>
    </source>
</evidence>
<dbReference type="EMBL" id="BACD03000004">
    <property type="protein sequence ID" value="GAO46619.1"/>
    <property type="molecule type" value="Genomic_DNA"/>
</dbReference>
<accession>A0A0E9N9W6</accession>
<gene>
    <name evidence="1" type="ORF">G7K_0846-t1</name>
</gene>
<proteinExistence type="predicted"/>
<protein>
    <submittedName>
        <fullName evidence="1">Uncharacterized protein</fullName>
    </submittedName>
</protein>
<organism evidence="1 2">
    <name type="scientific">Saitoella complicata (strain BCRC 22490 / CBS 7301 / JCM 7358 / NBRC 10748 / NRRL Y-17804)</name>
    <dbReference type="NCBI Taxonomy" id="698492"/>
    <lineage>
        <taxon>Eukaryota</taxon>
        <taxon>Fungi</taxon>
        <taxon>Dikarya</taxon>
        <taxon>Ascomycota</taxon>
        <taxon>Taphrinomycotina</taxon>
        <taxon>Taphrinomycotina incertae sedis</taxon>
        <taxon>Saitoella</taxon>
    </lineage>
</organism>
<reference evidence="1 2" key="1">
    <citation type="journal article" date="2011" name="J. Gen. Appl. Microbiol.">
        <title>Draft genome sequencing of the enigmatic yeast Saitoella complicata.</title>
        <authorList>
            <person name="Nishida H."/>
            <person name="Hamamoto M."/>
            <person name="Sugiyama J."/>
        </authorList>
    </citation>
    <scope>NUCLEOTIDE SEQUENCE [LARGE SCALE GENOMIC DNA]</scope>
    <source>
        <strain evidence="1 2">NRRL Y-17804</strain>
    </source>
</reference>
<evidence type="ECO:0000313" key="2">
    <source>
        <dbReference type="Proteomes" id="UP000033140"/>
    </source>
</evidence>